<accession>S3CLX3</accession>
<protein>
    <submittedName>
        <fullName evidence="4">Ankyrin repeat-containing protein</fullName>
    </submittedName>
</protein>
<feature type="compositionally biased region" description="Polar residues" evidence="3">
    <location>
        <begin position="68"/>
        <end position="87"/>
    </location>
</feature>
<dbReference type="KEGG" id="glz:GLAREA_02106"/>
<evidence type="ECO:0000313" key="5">
    <source>
        <dbReference type="Proteomes" id="UP000016922"/>
    </source>
</evidence>
<dbReference type="PANTHER" id="PTHR24189">
    <property type="entry name" value="MYOTROPHIN"/>
    <property type="match status" value="1"/>
</dbReference>
<evidence type="ECO:0000256" key="2">
    <source>
        <dbReference type="ARBA" id="ARBA00023043"/>
    </source>
</evidence>
<evidence type="ECO:0000256" key="1">
    <source>
        <dbReference type="ARBA" id="ARBA00022737"/>
    </source>
</evidence>
<gene>
    <name evidence="4" type="ORF">GLAREA_02106</name>
</gene>
<dbReference type="eggNOG" id="KOG4177">
    <property type="taxonomic scope" value="Eukaryota"/>
</dbReference>
<evidence type="ECO:0000313" key="4">
    <source>
        <dbReference type="EMBL" id="EPE26194.1"/>
    </source>
</evidence>
<sequence>MSTPPQPQTGYSRVSSPTPTAAEAQGDIYLSRTRFRHLSALNAQPEIPDLLQQWTSQSVQPPSKAAEPSQQQSKMATNTSSPNSQPAVRTGDLEILELLLTHGWDPTVTATGKSRLDQVLSNPSILRWFLAHGADPNAWCPYAVTSVTEAARSAPLDTLRILVDHGGIVVATDAVAQAVVGDVLRFPGRLEVVRYLLERGAPVDAYRFEGVGSEAVGLMGVWGMETGLQIAVRGGRGEMVRLLVGYGADGMKRGGFGTRGETAGEIAEGVGLREIGMLLKRP</sequence>
<keyword evidence="5" id="KW-1185">Reference proteome</keyword>
<dbReference type="Proteomes" id="UP000016922">
    <property type="component" value="Unassembled WGS sequence"/>
</dbReference>
<dbReference type="OrthoDB" id="194358at2759"/>
<dbReference type="PANTHER" id="PTHR24189:SF50">
    <property type="entry name" value="ANKYRIN REPEAT AND SOCS BOX PROTEIN 2"/>
    <property type="match status" value="1"/>
</dbReference>
<dbReference type="Gene3D" id="1.25.40.20">
    <property type="entry name" value="Ankyrin repeat-containing domain"/>
    <property type="match status" value="1"/>
</dbReference>
<reference evidence="4 5" key="1">
    <citation type="journal article" date="2013" name="BMC Genomics">
        <title>Genomics-driven discovery of the pneumocandin biosynthetic gene cluster in the fungus Glarea lozoyensis.</title>
        <authorList>
            <person name="Chen L."/>
            <person name="Yue Q."/>
            <person name="Zhang X."/>
            <person name="Xiang M."/>
            <person name="Wang C."/>
            <person name="Li S."/>
            <person name="Che Y."/>
            <person name="Ortiz-Lopez F.J."/>
            <person name="Bills G.F."/>
            <person name="Liu X."/>
            <person name="An Z."/>
        </authorList>
    </citation>
    <scope>NUCLEOTIDE SEQUENCE [LARGE SCALE GENOMIC DNA]</scope>
    <source>
        <strain evidence="5">ATCC 20868 / MF5171</strain>
    </source>
</reference>
<feature type="region of interest" description="Disordered" evidence="3">
    <location>
        <begin position="1"/>
        <end position="27"/>
    </location>
</feature>
<proteinExistence type="predicted"/>
<dbReference type="AlphaFoldDB" id="S3CLX3"/>
<keyword evidence="1" id="KW-0677">Repeat</keyword>
<feature type="region of interest" description="Disordered" evidence="3">
    <location>
        <begin position="55"/>
        <end position="87"/>
    </location>
</feature>
<dbReference type="GeneID" id="19461164"/>
<dbReference type="EMBL" id="KE145371">
    <property type="protein sequence ID" value="EPE26194.1"/>
    <property type="molecule type" value="Genomic_DNA"/>
</dbReference>
<dbReference type="SUPFAM" id="SSF48403">
    <property type="entry name" value="Ankyrin repeat"/>
    <property type="match status" value="1"/>
</dbReference>
<keyword evidence="2" id="KW-0040">ANK repeat</keyword>
<dbReference type="InterPro" id="IPR050745">
    <property type="entry name" value="Multifunctional_regulatory"/>
</dbReference>
<dbReference type="InterPro" id="IPR036770">
    <property type="entry name" value="Ankyrin_rpt-contain_sf"/>
</dbReference>
<name>S3CLX3_GLAL2</name>
<evidence type="ECO:0000256" key="3">
    <source>
        <dbReference type="SAM" id="MobiDB-lite"/>
    </source>
</evidence>
<feature type="compositionally biased region" description="Polar residues" evidence="3">
    <location>
        <begin position="8"/>
        <end position="19"/>
    </location>
</feature>
<organism evidence="4 5">
    <name type="scientific">Glarea lozoyensis (strain ATCC 20868 / MF5171)</name>
    <dbReference type="NCBI Taxonomy" id="1116229"/>
    <lineage>
        <taxon>Eukaryota</taxon>
        <taxon>Fungi</taxon>
        <taxon>Dikarya</taxon>
        <taxon>Ascomycota</taxon>
        <taxon>Pezizomycotina</taxon>
        <taxon>Leotiomycetes</taxon>
        <taxon>Helotiales</taxon>
        <taxon>Helotiaceae</taxon>
        <taxon>Glarea</taxon>
    </lineage>
</organism>
<dbReference type="RefSeq" id="XP_008087513.1">
    <property type="nucleotide sequence ID" value="XM_008089322.1"/>
</dbReference>
<dbReference type="HOGENOM" id="CLU_987116_0_0_1"/>